<feature type="domain" description="Major facilitator superfamily (MFS) profile" evidence="8">
    <location>
        <begin position="17"/>
        <end position="464"/>
    </location>
</feature>
<feature type="transmembrane region" description="Helical" evidence="7">
    <location>
        <begin position="350"/>
        <end position="367"/>
    </location>
</feature>
<dbReference type="PANTHER" id="PTHR11662:SF415">
    <property type="entry name" value="AT30085P-RELATED"/>
    <property type="match status" value="1"/>
</dbReference>
<evidence type="ECO:0000256" key="5">
    <source>
        <dbReference type="ARBA" id="ARBA00022989"/>
    </source>
</evidence>
<dbReference type="PROSITE" id="PS50850">
    <property type="entry name" value="MFS"/>
    <property type="match status" value="1"/>
</dbReference>
<evidence type="ECO:0000259" key="8">
    <source>
        <dbReference type="PROSITE" id="PS50850"/>
    </source>
</evidence>
<reference evidence="9 10" key="1">
    <citation type="journal article" date="2024" name="bioRxiv">
        <title>A reference genome for Trichogramma kaykai: A tiny desert-dwelling parasitoid wasp with competing sex-ratio distorters.</title>
        <authorList>
            <person name="Culotta J."/>
            <person name="Lindsey A.R."/>
        </authorList>
    </citation>
    <scope>NUCLEOTIDE SEQUENCE [LARGE SCALE GENOMIC DNA]</scope>
    <source>
        <strain evidence="9 10">KSX58</strain>
    </source>
</reference>
<keyword evidence="6 7" id="KW-0472">Membrane</keyword>
<feature type="transmembrane region" description="Helical" evidence="7">
    <location>
        <begin position="403"/>
        <end position="425"/>
    </location>
</feature>
<organism evidence="9 10">
    <name type="scientific">Trichogramma kaykai</name>
    <dbReference type="NCBI Taxonomy" id="54128"/>
    <lineage>
        <taxon>Eukaryota</taxon>
        <taxon>Metazoa</taxon>
        <taxon>Ecdysozoa</taxon>
        <taxon>Arthropoda</taxon>
        <taxon>Hexapoda</taxon>
        <taxon>Insecta</taxon>
        <taxon>Pterygota</taxon>
        <taxon>Neoptera</taxon>
        <taxon>Endopterygota</taxon>
        <taxon>Hymenoptera</taxon>
        <taxon>Apocrita</taxon>
        <taxon>Proctotrupomorpha</taxon>
        <taxon>Chalcidoidea</taxon>
        <taxon>Trichogrammatidae</taxon>
        <taxon>Trichogramma</taxon>
    </lineage>
</organism>
<dbReference type="InterPro" id="IPR011701">
    <property type="entry name" value="MFS"/>
</dbReference>
<comment type="subcellular location">
    <subcellularLocation>
        <location evidence="1">Membrane</location>
        <topology evidence="1">Multi-pass membrane protein</topology>
    </subcellularLocation>
</comment>
<feature type="transmembrane region" description="Helical" evidence="7">
    <location>
        <begin position="177"/>
        <end position="200"/>
    </location>
</feature>
<dbReference type="AlphaFoldDB" id="A0ABD2WNA9"/>
<dbReference type="FunFam" id="1.20.1250.20:FF:000003">
    <property type="entry name" value="Solute carrier family 17 member 3"/>
    <property type="match status" value="1"/>
</dbReference>
<keyword evidence="4" id="KW-0769">Symport</keyword>
<dbReference type="Pfam" id="PF07690">
    <property type="entry name" value="MFS_1"/>
    <property type="match status" value="1"/>
</dbReference>
<evidence type="ECO:0000256" key="4">
    <source>
        <dbReference type="ARBA" id="ARBA00022847"/>
    </source>
</evidence>
<feature type="transmembrane region" description="Helical" evidence="7">
    <location>
        <begin position="437"/>
        <end position="459"/>
    </location>
</feature>
<dbReference type="InterPro" id="IPR036259">
    <property type="entry name" value="MFS_trans_sf"/>
</dbReference>
<dbReference type="CDD" id="cd17318">
    <property type="entry name" value="MFS_SLC17"/>
    <property type="match status" value="1"/>
</dbReference>
<keyword evidence="3 7" id="KW-0812">Transmembrane</keyword>
<evidence type="ECO:0000256" key="2">
    <source>
        <dbReference type="ARBA" id="ARBA00022448"/>
    </source>
</evidence>
<dbReference type="Gene3D" id="1.20.1250.20">
    <property type="entry name" value="MFS general substrate transporter like domains"/>
    <property type="match status" value="2"/>
</dbReference>
<feature type="transmembrane region" description="Helical" evidence="7">
    <location>
        <begin position="145"/>
        <end position="165"/>
    </location>
</feature>
<keyword evidence="5 7" id="KW-1133">Transmembrane helix</keyword>
<proteinExistence type="predicted"/>
<evidence type="ECO:0000256" key="7">
    <source>
        <dbReference type="SAM" id="Phobius"/>
    </source>
</evidence>
<feature type="transmembrane region" description="Helical" evidence="7">
    <location>
        <begin position="373"/>
        <end position="391"/>
    </location>
</feature>
<dbReference type="PANTHER" id="PTHR11662">
    <property type="entry name" value="SOLUTE CARRIER FAMILY 17"/>
    <property type="match status" value="1"/>
</dbReference>
<evidence type="ECO:0000313" key="9">
    <source>
        <dbReference type="EMBL" id="KAL3394367.1"/>
    </source>
</evidence>
<dbReference type="FunFam" id="1.20.1250.20:FF:000423">
    <property type="entry name" value="Putative inorganic phosphate cotransporter-like Protein"/>
    <property type="match status" value="1"/>
</dbReference>
<dbReference type="Proteomes" id="UP001627154">
    <property type="component" value="Unassembled WGS sequence"/>
</dbReference>
<sequence length="484" mass="53706">MLSRWAGCCIAVQQRWVFAVMAFLALFNAYAMRMCLSITITEMAQPVNFTQEMIDLETCPNLDNQLGNGTSVAVTGDGIYLWDEHLQGIILSSFYWGYVITHIPGGLLSERFGGKHTLGCGLLFTAIFTIMVPLCVQWGESTALIILRVLMGLACGVIFPSLNTLTAHWVPQQDLSLITALIFIGVDLGAIGATTLSGIILKHYSWPIVFYFFGGVGLLWYVLWLVLCYNDPEEHPFISKRETAYLRKALNGHTHKNTPSVPWRHILSSPPFWALLAVQVGHDWGLYTLLTDLPKYMKNVLKFNVETNGYLSALPNLCSIIYLLFISWATDKCVSANWVSKTNARKVNTSISTLLPAIFIIGASYAGCDRVSVVVMFTLGLTFMASSLPGIKVNSLDLSPNYAGTIMALTNGVASFTGILTPYLVGVLAPNQTLSEWRIVFWIVFCVFLFTNTVFLLCASGDVQKWNDPAFLNKERQEKDKNKA</sequence>
<protein>
    <recommendedName>
        <fullName evidence="8">Major facilitator superfamily (MFS) profile domain-containing protein</fullName>
    </recommendedName>
</protein>
<dbReference type="EMBL" id="JBJJXI010000092">
    <property type="protein sequence ID" value="KAL3394367.1"/>
    <property type="molecule type" value="Genomic_DNA"/>
</dbReference>
<evidence type="ECO:0000256" key="1">
    <source>
        <dbReference type="ARBA" id="ARBA00004141"/>
    </source>
</evidence>
<dbReference type="InterPro" id="IPR020846">
    <property type="entry name" value="MFS_dom"/>
</dbReference>
<comment type="caution">
    <text evidence="9">The sequence shown here is derived from an EMBL/GenBank/DDBJ whole genome shotgun (WGS) entry which is preliminary data.</text>
</comment>
<evidence type="ECO:0000313" key="10">
    <source>
        <dbReference type="Proteomes" id="UP001627154"/>
    </source>
</evidence>
<dbReference type="GO" id="GO:0015293">
    <property type="term" value="F:symporter activity"/>
    <property type="evidence" value="ECO:0007669"/>
    <property type="project" value="UniProtKB-KW"/>
</dbReference>
<keyword evidence="10" id="KW-1185">Reference proteome</keyword>
<feature type="transmembrane region" description="Helical" evidence="7">
    <location>
        <begin position="310"/>
        <end position="329"/>
    </location>
</feature>
<feature type="transmembrane region" description="Helical" evidence="7">
    <location>
        <begin position="120"/>
        <end position="139"/>
    </location>
</feature>
<evidence type="ECO:0000256" key="3">
    <source>
        <dbReference type="ARBA" id="ARBA00022692"/>
    </source>
</evidence>
<evidence type="ECO:0000256" key="6">
    <source>
        <dbReference type="ARBA" id="ARBA00023136"/>
    </source>
</evidence>
<accession>A0ABD2WNA9</accession>
<dbReference type="GO" id="GO:0016020">
    <property type="term" value="C:membrane"/>
    <property type="evidence" value="ECO:0007669"/>
    <property type="project" value="UniProtKB-SubCell"/>
</dbReference>
<dbReference type="SUPFAM" id="SSF103473">
    <property type="entry name" value="MFS general substrate transporter"/>
    <property type="match status" value="1"/>
</dbReference>
<name>A0ABD2WNA9_9HYME</name>
<feature type="transmembrane region" description="Helical" evidence="7">
    <location>
        <begin position="206"/>
        <end position="229"/>
    </location>
</feature>
<dbReference type="InterPro" id="IPR050382">
    <property type="entry name" value="MFS_Na/Anion_cotransporter"/>
</dbReference>
<keyword evidence="2" id="KW-0813">Transport</keyword>
<gene>
    <name evidence="9" type="ORF">TKK_011383</name>
</gene>